<dbReference type="InterPro" id="IPR036259">
    <property type="entry name" value="MFS_trans_sf"/>
</dbReference>
<dbReference type="SUPFAM" id="SSF103473">
    <property type="entry name" value="MFS general substrate transporter"/>
    <property type="match status" value="1"/>
</dbReference>
<accession>A0A820EU85</accession>
<gene>
    <name evidence="5" type="ORF">OVN521_LOCUS29050</name>
</gene>
<dbReference type="EMBL" id="CAJOBG010008769">
    <property type="protein sequence ID" value="CAF4251496.1"/>
    <property type="molecule type" value="Genomic_DNA"/>
</dbReference>
<feature type="transmembrane region" description="Helical" evidence="4">
    <location>
        <begin position="269"/>
        <end position="288"/>
    </location>
</feature>
<feature type="transmembrane region" description="Helical" evidence="4">
    <location>
        <begin position="432"/>
        <end position="454"/>
    </location>
</feature>
<dbReference type="PANTHER" id="PTHR23121:SF9">
    <property type="entry name" value="SODIUM-DEPENDENT GLUCOSE TRANSPORTER 1"/>
    <property type="match status" value="1"/>
</dbReference>
<evidence type="ECO:0000256" key="4">
    <source>
        <dbReference type="SAM" id="Phobius"/>
    </source>
</evidence>
<feature type="transmembrane region" description="Helical" evidence="4">
    <location>
        <begin position="460"/>
        <end position="487"/>
    </location>
</feature>
<keyword evidence="1 4" id="KW-0812">Transmembrane</keyword>
<name>A0A820EU85_9BILA</name>
<keyword evidence="3 4" id="KW-0472">Membrane</keyword>
<feature type="transmembrane region" description="Helical" evidence="4">
    <location>
        <begin position="528"/>
        <end position="552"/>
    </location>
</feature>
<feature type="transmembrane region" description="Helical" evidence="4">
    <location>
        <begin position="207"/>
        <end position="226"/>
    </location>
</feature>
<dbReference type="AlphaFoldDB" id="A0A820EU85"/>
<feature type="transmembrane region" description="Helical" evidence="4">
    <location>
        <begin position="319"/>
        <end position="338"/>
    </location>
</feature>
<organism evidence="5 6">
    <name type="scientific">Rotaria magnacalcarata</name>
    <dbReference type="NCBI Taxonomy" id="392030"/>
    <lineage>
        <taxon>Eukaryota</taxon>
        <taxon>Metazoa</taxon>
        <taxon>Spiralia</taxon>
        <taxon>Gnathifera</taxon>
        <taxon>Rotifera</taxon>
        <taxon>Eurotatoria</taxon>
        <taxon>Bdelloidea</taxon>
        <taxon>Philodinida</taxon>
        <taxon>Philodinidae</taxon>
        <taxon>Rotaria</taxon>
    </lineage>
</organism>
<evidence type="ECO:0000313" key="6">
    <source>
        <dbReference type="Proteomes" id="UP000663866"/>
    </source>
</evidence>
<proteinExistence type="predicted"/>
<protein>
    <submittedName>
        <fullName evidence="5">Uncharacterized protein</fullName>
    </submittedName>
</protein>
<evidence type="ECO:0000313" key="5">
    <source>
        <dbReference type="EMBL" id="CAF4251496.1"/>
    </source>
</evidence>
<feature type="transmembrane region" description="Helical" evidence="4">
    <location>
        <begin position="393"/>
        <end position="412"/>
    </location>
</feature>
<keyword evidence="6" id="KW-1185">Reference proteome</keyword>
<feature type="transmembrane region" description="Helical" evidence="4">
    <location>
        <begin position="494"/>
        <end position="516"/>
    </location>
</feature>
<dbReference type="PANTHER" id="PTHR23121">
    <property type="entry name" value="SODIUM-DEPENDENT GLUCOSE TRANSPORTER 1"/>
    <property type="match status" value="1"/>
</dbReference>
<evidence type="ECO:0000256" key="3">
    <source>
        <dbReference type="ARBA" id="ARBA00023136"/>
    </source>
</evidence>
<evidence type="ECO:0000256" key="2">
    <source>
        <dbReference type="ARBA" id="ARBA00022989"/>
    </source>
</evidence>
<keyword evidence="2 4" id="KW-1133">Transmembrane helix</keyword>
<evidence type="ECO:0000256" key="1">
    <source>
        <dbReference type="ARBA" id="ARBA00022692"/>
    </source>
</evidence>
<dbReference type="Proteomes" id="UP000663866">
    <property type="component" value="Unassembled WGS sequence"/>
</dbReference>
<sequence>MIKDTLLVFDVIEIYTELTTSDMQWKKIRFWNSRQNVDIMTANRKKRQLFGAVLNGRQSSTWLIHSNLLWILLQKKECKLVKQLLKLSPLLINRLDEDGNDLLLYVCFKVRGYRHGLIEFLIEMGCDVQAKNSNAERYLYDEEWWTTFSNVGIHGELVGPTLKILAIQTGVTFTGISTILSVRGGGYMTGSLAGAAMQNLVKQYPEALLSLAFFIASTVVFFTPYIRSLLVLSVLFFCHGIAQGFTDNAGTSLILSMWGDYASTPLNTVHLGFGIGAALVNILVGQFLGEGQLDLSNLNLNSTMQNLSSLASTNIKTPYSIAASLCLVVSIGHLIFTISKYLTRPQTLQVQQVNYSVVNTTPVDDIQSSHSQQLPKLDSCCHLYHSVFMSSLWIVHLIFVVAIDQVFAKFFFSYMKLAQFQISTKNASLGMILYWLSYSTGRAICAVVTLFLSVDVTLSIIWIGGLALAITWLIYVWTIGLSIYSLFINKRLNVTPLMVGIFLCSSSLGSMSFQRIAGVLMDKNPKHFPTLLIICVLIGILFYCSTFFLSMLHRRPSMKKF</sequence>
<reference evidence="5" key="1">
    <citation type="submission" date="2021-02" db="EMBL/GenBank/DDBJ databases">
        <authorList>
            <person name="Nowell W R."/>
        </authorList>
    </citation>
    <scope>NUCLEOTIDE SEQUENCE</scope>
</reference>
<comment type="caution">
    <text evidence="5">The sequence shown here is derived from an EMBL/GenBank/DDBJ whole genome shotgun (WGS) entry which is preliminary data.</text>
</comment>